<keyword evidence="10" id="KW-1185">Reference proteome</keyword>
<keyword evidence="6" id="KW-0119">Carbohydrate metabolism</keyword>
<evidence type="ECO:0000256" key="5">
    <source>
        <dbReference type="ARBA" id="ARBA00022840"/>
    </source>
</evidence>
<comment type="similarity">
    <text evidence="1">Belongs to the four-carbon acid sugar kinase family.</text>
</comment>
<feature type="domain" description="Four-carbon acid sugar kinase nucleotide binding" evidence="8">
    <location>
        <begin position="291"/>
        <end position="371"/>
    </location>
</feature>
<dbReference type="Gene3D" id="3.40.50.10840">
    <property type="entry name" value="Putative sugar-binding, N-terminal domain"/>
    <property type="match status" value="1"/>
</dbReference>
<evidence type="ECO:0000256" key="4">
    <source>
        <dbReference type="ARBA" id="ARBA00022777"/>
    </source>
</evidence>
<keyword evidence="4" id="KW-0418">Kinase</keyword>
<name>A0A1I6SDL7_9PSEU</name>
<dbReference type="AlphaFoldDB" id="A0A1I6SDL7"/>
<evidence type="ECO:0000256" key="6">
    <source>
        <dbReference type="ARBA" id="ARBA00023277"/>
    </source>
</evidence>
<dbReference type="GO" id="GO:0016301">
    <property type="term" value="F:kinase activity"/>
    <property type="evidence" value="ECO:0007669"/>
    <property type="project" value="UniProtKB-KW"/>
</dbReference>
<evidence type="ECO:0000256" key="2">
    <source>
        <dbReference type="ARBA" id="ARBA00022679"/>
    </source>
</evidence>
<evidence type="ECO:0000259" key="7">
    <source>
        <dbReference type="Pfam" id="PF07005"/>
    </source>
</evidence>
<dbReference type="InterPro" id="IPR037051">
    <property type="entry name" value="4-carb_acid_sugar_kinase_N_sf"/>
</dbReference>
<evidence type="ECO:0000256" key="3">
    <source>
        <dbReference type="ARBA" id="ARBA00022741"/>
    </source>
</evidence>
<feature type="domain" description="Four-carbon acid sugar kinase N-terminal" evidence="7">
    <location>
        <begin position="7"/>
        <end position="215"/>
    </location>
</feature>
<organism evidence="9 10">
    <name type="scientific">Saccharopolyspora flava</name>
    <dbReference type="NCBI Taxonomy" id="95161"/>
    <lineage>
        <taxon>Bacteria</taxon>
        <taxon>Bacillati</taxon>
        <taxon>Actinomycetota</taxon>
        <taxon>Actinomycetes</taxon>
        <taxon>Pseudonocardiales</taxon>
        <taxon>Pseudonocardiaceae</taxon>
        <taxon>Saccharopolyspora</taxon>
    </lineage>
</organism>
<gene>
    <name evidence="9" type="ORF">SAMN05660874_03127</name>
</gene>
<evidence type="ECO:0000313" key="10">
    <source>
        <dbReference type="Proteomes" id="UP000198852"/>
    </source>
</evidence>
<reference evidence="10" key="1">
    <citation type="submission" date="2016-10" db="EMBL/GenBank/DDBJ databases">
        <authorList>
            <person name="Varghese N."/>
            <person name="Submissions S."/>
        </authorList>
    </citation>
    <scope>NUCLEOTIDE SEQUENCE [LARGE SCALE GENOMIC DNA]</scope>
    <source>
        <strain evidence="10">DSM 44771</strain>
    </source>
</reference>
<evidence type="ECO:0000259" key="8">
    <source>
        <dbReference type="Pfam" id="PF17042"/>
    </source>
</evidence>
<dbReference type="GO" id="GO:0005524">
    <property type="term" value="F:ATP binding"/>
    <property type="evidence" value="ECO:0007669"/>
    <property type="project" value="UniProtKB-KW"/>
</dbReference>
<dbReference type="Pfam" id="PF07005">
    <property type="entry name" value="SBD_N"/>
    <property type="match status" value="1"/>
</dbReference>
<keyword evidence="5" id="KW-0067">ATP-binding</keyword>
<keyword evidence="2" id="KW-0808">Transferase</keyword>
<dbReference type="RefSeq" id="WP_217649717.1">
    <property type="nucleotide sequence ID" value="NZ_FOZX01000004.1"/>
</dbReference>
<dbReference type="EMBL" id="FOZX01000004">
    <property type="protein sequence ID" value="SFS75024.1"/>
    <property type="molecule type" value="Genomic_DNA"/>
</dbReference>
<accession>A0A1I6SDL7</accession>
<dbReference type="InterPro" id="IPR010737">
    <property type="entry name" value="4-carb_acid_sugar_kinase_N"/>
</dbReference>
<dbReference type="InterPro" id="IPR042213">
    <property type="entry name" value="NBD_C_sf"/>
</dbReference>
<dbReference type="Pfam" id="PF17042">
    <property type="entry name" value="NBD_C"/>
    <property type="match status" value="1"/>
</dbReference>
<sequence>MLTEGLFALADDLSGAVETAACLRPLGRSATVELRGPHFAPLAHNAQTVVVADLDHRALPAAEAGRLAREALREQDGCPVFVKIDSLLRGPVAAVLAAAAERPLVVAPALPALGRTATGGVAHVRGVPLHLSKAWQAEDLAPPRSIAEALAPLPCRSIPLDTVRSDALATAIADSLAAQEVPICDGETDSDLDAVVAATPDGARLAGSGGLAAALGRTGTHPVSETPPPPTGNPLLMVVGTASPTAAEQLRLAALRGTRVLGHHDASGALAALDHGPVALRIGPSEPLAPERSRELARDLATTAARLVARHPDPVDLVLTGGETARLVLDALGVRSLTPVGQVHHGAVVCRTPEGTSVVTRPGSFGEADSLARIVEHLRPAGSERLSP</sequence>
<dbReference type="SUPFAM" id="SSF142764">
    <property type="entry name" value="YgbK-like"/>
    <property type="match status" value="1"/>
</dbReference>
<proteinExistence type="inferred from homology"/>
<evidence type="ECO:0000313" key="9">
    <source>
        <dbReference type="EMBL" id="SFS75024.1"/>
    </source>
</evidence>
<keyword evidence="3" id="KW-0547">Nucleotide-binding</keyword>
<protein>
    <submittedName>
        <fullName evidence="9">4-hydroxythreonine-4-phosphate dehydrogenase</fullName>
    </submittedName>
</protein>
<dbReference type="InterPro" id="IPR031475">
    <property type="entry name" value="NBD_C"/>
</dbReference>
<dbReference type="Gene3D" id="3.40.980.20">
    <property type="entry name" value="Four-carbon acid sugar kinase, nucleotide binding domain"/>
    <property type="match status" value="1"/>
</dbReference>
<dbReference type="STRING" id="95161.SAMN05660874_03127"/>
<dbReference type="Proteomes" id="UP000198852">
    <property type="component" value="Unassembled WGS sequence"/>
</dbReference>
<evidence type="ECO:0000256" key="1">
    <source>
        <dbReference type="ARBA" id="ARBA00005715"/>
    </source>
</evidence>